<name>A0A846TX42_9MICC</name>
<dbReference type="InterPro" id="IPR029058">
    <property type="entry name" value="AB_hydrolase_fold"/>
</dbReference>
<dbReference type="PANTHER" id="PTHR43798:SF33">
    <property type="entry name" value="HYDROLASE, PUTATIVE (AFU_ORTHOLOGUE AFUA_2G14860)-RELATED"/>
    <property type="match status" value="1"/>
</dbReference>
<evidence type="ECO:0000259" key="3">
    <source>
        <dbReference type="Pfam" id="PF12697"/>
    </source>
</evidence>
<dbReference type="SUPFAM" id="SSF53474">
    <property type="entry name" value="alpha/beta-Hydrolases"/>
    <property type="match status" value="1"/>
</dbReference>
<evidence type="ECO:0000256" key="2">
    <source>
        <dbReference type="PIRSR" id="PIRSR017388-2"/>
    </source>
</evidence>
<dbReference type="Proteomes" id="UP000521379">
    <property type="component" value="Unassembled WGS sequence"/>
</dbReference>
<dbReference type="InterPro" id="IPR000073">
    <property type="entry name" value="AB_hydrolase_1"/>
</dbReference>
<feature type="active site" description="Charge relay system" evidence="1">
    <location>
        <position position="198"/>
    </location>
</feature>
<feature type="binding site" evidence="2">
    <location>
        <position position="30"/>
    </location>
    <ligand>
        <name>substrate</name>
    </ligand>
</feature>
<organism evidence="4 5">
    <name type="scientific">Kocuria subflava</name>
    <dbReference type="NCBI Taxonomy" id="1736139"/>
    <lineage>
        <taxon>Bacteria</taxon>
        <taxon>Bacillati</taxon>
        <taxon>Actinomycetota</taxon>
        <taxon>Actinomycetes</taxon>
        <taxon>Micrococcales</taxon>
        <taxon>Micrococcaceae</taxon>
        <taxon>Kocuria</taxon>
    </lineage>
</organism>
<protein>
    <submittedName>
        <fullName evidence="4">Alpha/beta fold hydrolase</fullName>
    </submittedName>
</protein>
<keyword evidence="5" id="KW-1185">Reference proteome</keyword>
<dbReference type="Pfam" id="PF12697">
    <property type="entry name" value="Abhydrolase_6"/>
    <property type="match status" value="1"/>
</dbReference>
<keyword evidence="4" id="KW-0378">Hydrolase</keyword>
<dbReference type="InterPro" id="IPR050266">
    <property type="entry name" value="AB_hydrolase_sf"/>
</dbReference>
<feature type="active site" description="Charge relay system" evidence="1">
    <location>
        <position position="227"/>
    </location>
</feature>
<proteinExistence type="predicted"/>
<dbReference type="GO" id="GO:0016020">
    <property type="term" value="C:membrane"/>
    <property type="evidence" value="ECO:0007669"/>
    <property type="project" value="TreeGrafter"/>
</dbReference>
<evidence type="ECO:0000313" key="4">
    <source>
        <dbReference type="EMBL" id="NKE08865.1"/>
    </source>
</evidence>
<dbReference type="EMBL" id="JAAVUN010000003">
    <property type="protein sequence ID" value="NKE08865.1"/>
    <property type="molecule type" value="Genomic_DNA"/>
</dbReference>
<accession>A0A846TX42</accession>
<dbReference type="InterPro" id="IPR012354">
    <property type="entry name" value="Esterase_lipase"/>
</dbReference>
<dbReference type="GO" id="GO:0052689">
    <property type="term" value="F:carboxylic ester hydrolase activity"/>
    <property type="evidence" value="ECO:0007669"/>
    <property type="project" value="InterPro"/>
</dbReference>
<dbReference type="Gene3D" id="3.40.50.1820">
    <property type="entry name" value="alpha/beta hydrolase"/>
    <property type="match status" value="1"/>
</dbReference>
<evidence type="ECO:0000313" key="5">
    <source>
        <dbReference type="Proteomes" id="UP000521379"/>
    </source>
</evidence>
<comment type="caution">
    <text evidence="4">The sequence shown here is derived from an EMBL/GenBank/DDBJ whole genome shotgun (WGS) entry which is preliminary data.</text>
</comment>
<dbReference type="PANTHER" id="PTHR43798">
    <property type="entry name" value="MONOACYLGLYCEROL LIPASE"/>
    <property type="match status" value="1"/>
</dbReference>
<sequence length="278" mass="29414">MTAARSAHSTSGSGDSPAPQPVGVLVIHGFTGSVYSVRDWALNFTPEHSVVVPALPGHESTWEDLSTTTWQQWYTHVADLLAELASSHERVVVAGFSMGGALALRLAEAMPEVVDGVVVVNPALSLHNRAARAASVLRHAVKSTRAVGSDVAKEGVDEYAYGRTPTAGVAQLNRLMRLTTRELAKITVPVLVLRSRQDHVVSKASHELIMQRCSGPVETVVLPRSYHVATLDHEADVVLNRSREFVDAVAAGHCSITGGPLPAARSVSSAEPVQGGCG</sequence>
<reference evidence="4 5" key="1">
    <citation type="submission" date="2020-02" db="EMBL/GenBank/DDBJ databases">
        <authorList>
            <person name="Sun Q."/>
        </authorList>
    </citation>
    <scope>NUCLEOTIDE SEQUENCE [LARGE SCALE GENOMIC DNA]</scope>
    <source>
        <strain evidence="4 5">YIM 13062</strain>
    </source>
</reference>
<dbReference type="PIRSF" id="PIRSF017388">
    <property type="entry name" value="Esterase_lipase"/>
    <property type="match status" value="1"/>
</dbReference>
<feature type="domain" description="AB hydrolase-1" evidence="3">
    <location>
        <begin position="24"/>
        <end position="238"/>
    </location>
</feature>
<gene>
    <name evidence="4" type="ORF">GTW58_02655</name>
</gene>
<feature type="active site" description="Nucleophile" evidence="1">
    <location>
        <position position="97"/>
    </location>
</feature>
<feature type="binding site" evidence="2">
    <location>
        <position position="98"/>
    </location>
    <ligand>
        <name>substrate</name>
    </ligand>
</feature>
<dbReference type="AlphaFoldDB" id="A0A846TX42"/>
<evidence type="ECO:0000256" key="1">
    <source>
        <dbReference type="PIRSR" id="PIRSR017388-1"/>
    </source>
</evidence>